<dbReference type="GO" id="GO:0005524">
    <property type="term" value="F:ATP binding"/>
    <property type="evidence" value="ECO:0007669"/>
    <property type="project" value="UniProtKB-UniRule"/>
</dbReference>
<feature type="binding site" evidence="21">
    <location>
        <position position="389"/>
    </location>
    <ligand>
        <name>NAD(+)</name>
        <dbReference type="ChEBI" id="CHEBI:57540"/>
    </ligand>
</feature>
<dbReference type="PROSITE" id="PS01128">
    <property type="entry name" value="SHIKIMATE_KINASE"/>
    <property type="match status" value="1"/>
</dbReference>
<name>A0A246WNM7_9BURK</name>
<keyword evidence="12 20" id="KW-0418">Kinase</keyword>
<evidence type="ECO:0000313" key="24">
    <source>
        <dbReference type="EMBL" id="OWY27887.1"/>
    </source>
</evidence>
<evidence type="ECO:0000256" key="9">
    <source>
        <dbReference type="ARBA" id="ARBA00022679"/>
    </source>
</evidence>
<feature type="binding site" evidence="20">
    <location>
        <position position="80"/>
    </location>
    <ligand>
        <name>substrate</name>
    </ligand>
</feature>
<dbReference type="SUPFAM" id="SSF52540">
    <property type="entry name" value="P-loop containing nucleoside triphosphate hydrolases"/>
    <property type="match status" value="1"/>
</dbReference>
<comment type="caution">
    <text evidence="20">Lacks conserved residue(s) required for the propagation of feature annotation.</text>
</comment>
<keyword evidence="15 21" id="KW-0057">Aromatic amino acid biosynthesis</keyword>
<evidence type="ECO:0000256" key="14">
    <source>
        <dbReference type="ARBA" id="ARBA00023027"/>
    </source>
</evidence>
<evidence type="ECO:0000256" key="21">
    <source>
        <dbReference type="HAMAP-Rule" id="MF_00110"/>
    </source>
</evidence>
<dbReference type="RefSeq" id="WP_088751978.1">
    <property type="nucleotide sequence ID" value="NZ_CP193789.1"/>
</dbReference>
<dbReference type="GO" id="GO:0005737">
    <property type="term" value="C:cytoplasm"/>
    <property type="evidence" value="ECO:0007669"/>
    <property type="project" value="UniProtKB-SubCell"/>
</dbReference>
<dbReference type="Pfam" id="PF01202">
    <property type="entry name" value="SKI"/>
    <property type="match status" value="1"/>
</dbReference>
<gene>
    <name evidence="20" type="primary">aroK</name>
    <name evidence="21" type="synonym">aroB</name>
    <name evidence="24" type="ORF">CEJ42_17550</name>
</gene>
<dbReference type="Gene3D" id="3.40.50.300">
    <property type="entry name" value="P-loop containing nucleotide triphosphate hydrolases"/>
    <property type="match status" value="1"/>
</dbReference>
<evidence type="ECO:0000256" key="10">
    <source>
        <dbReference type="ARBA" id="ARBA00022723"/>
    </source>
</evidence>
<dbReference type="NCBIfam" id="TIGR01357">
    <property type="entry name" value="aroB"/>
    <property type="match status" value="1"/>
</dbReference>
<keyword evidence="21" id="KW-0862">Zinc</keyword>
<dbReference type="GO" id="GO:0000287">
    <property type="term" value="F:magnesium ion binding"/>
    <property type="evidence" value="ECO:0007669"/>
    <property type="project" value="UniProtKB-UniRule"/>
</dbReference>
<feature type="binding site" evidence="21">
    <location>
        <position position="380"/>
    </location>
    <ligand>
        <name>NAD(+)</name>
        <dbReference type="ChEBI" id="CHEBI:57540"/>
    </ligand>
</feature>
<dbReference type="EMBL" id="NJGU01000009">
    <property type="protein sequence ID" value="OWY27887.1"/>
    <property type="molecule type" value="Genomic_DNA"/>
</dbReference>
<feature type="binding site" evidence="21">
    <location>
        <position position="422"/>
    </location>
    <ligand>
        <name>Zn(2+)</name>
        <dbReference type="ChEBI" id="CHEBI:29105"/>
    </ligand>
</feature>
<comment type="cofactor">
    <cofactor evidence="2 21">
        <name>NAD(+)</name>
        <dbReference type="ChEBI" id="CHEBI:57540"/>
    </cofactor>
</comment>
<dbReference type="InterPro" id="IPR027417">
    <property type="entry name" value="P-loop_NTPase"/>
</dbReference>
<evidence type="ECO:0000256" key="16">
    <source>
        <dbReference type="ARBA" id="ARBA00023239"/>
    </source>
</evidence>
<dbReference type="UniPathway" id="UPA00053">
    <property type="reaction ID" value="UER00085"/>
</dbReference>
<evidence type="ECO:0000256" key="8">
    <source>
        <dbReference type="ARBA" id="ARBA00022605"/>
    </source>
</evidence>
<keyword evidence="13 20" id="KW-0067">ATP-binding</keyword>
<evidence type="ECO:0000256" key="19">
    <source>
        <dbReference type="ARBA" id="ARBA00048567"/>
    </source>
</evidence>
<evidence type="ECO:0000256" key="1">
    <source>
        <dbReference type="ARBA" id="ARBA00001393"/>
    </source>
</evidence>
<comment type="similarity">
    <text evidence="20">Belongs to the shikimate kinase family.</text>
</comment>
<feature type="binding site" evidence="20">
    <location>
        <begin position="12"/>
        <end position="17"/>
    </location>
    <ligand>
        <name>ATP</name>
        <dbReference type="ChEBI" id="CHEBI:30616"/>
    </ligand>
</feature>
<reference evidence="24 25" key="1">
    <citation type="submission" date="2017-06" db="EMBL/GenBank/DDBJ databases">
        <title>Herbaspirillum phytohormonus sp. nov., isolated from the root nodule of Robinia pseudoacacia in lead-zinc mine.</title>
        <authorList>
            <person name="Fan M."/>
            <person name="Lin Y."/>
        </authorList>
    </citation>
    <scope>NUCLEOTIDE SEQUENCE [LARGE SCALE GENOMIC DNA]</scope>
    <source>
        <strain evidence="24 25">HZ10</strain>
    </source>
</reference>
<dbReference type="InterPro" id="IPR056179">
    <property type="entry name" value="DHQS_C"/>
</dbReference>
<feature type="binding site" evidence="21">
    <location>
        <position position="502"/>
    </location>
    <ligand>
        <name>Zn(2+)</name>
        <dbReference type="ChEBI" id="CHEBI:29105"/>
    </ligand>
</feature>
<keyword evidence="17" id="KW-0511">Multifunctional enzyme</keyword>
<keyword evidence="7 21" id="KW-0963">Cytoplasm</keyword>
<keyword evidence="8 21" id="KW-0028">Amino-acid biosynthesis</keyword>
<feature type="binding site" evidence="20">
    <location>
        <position position="16"/>
    </location>
    <ligand>
        <name>Mg(2+)</name>
        <dbReference type="ChEBI" id="CHEBI:18420"/>
    </ligand>
</feature>
<dbReference type="InterPro" id="IPR050071">
    <property type="entry name" value="Dehydroquinate_synthase"/>
</dbReference>
<dbReference type="GO" id="GO:0008652">
    <property type="term" value="P:amino acid biosynthetic process"/>
    <property type="evidence" value="ECO:0007669"/>
    <property type="project" value="UniProtKB-KW"/>
</dbReference>
<keyword evidence="16 21" id="KW-0456">Lyase</keyword>
<dbReference type="EC" id="2.7.1.71" evidence="20"/>
<evidence type="ECO:0000256" key="17">
    <source>
        <dbReference type="ARBA" id="ARBA00023268"/>
    </source>
</evidence>
<dbReference type="InterPro" id="IPR031322">
    <property type="entry name" value="Shikimate/glucono_kinase"/>
</dbReference>
<feature type="binding site" evidence="20">
    <location>
        <position position="118"/>
    </location>
    <ligand>
        <name>ATP</name>
        <dbReference type="ChEBI" id="CHEBI:30616"/>
    </ligand>
</feature>
<dbReference type="AlphaFoldDB" id="A0A246WNM7"/>
<feature type="binding site" evidence="20">
    <location>
        <position position="137"/>
    </location>
    <ligand>
        <name>substrate</name>
    </ligand>
</feature>
<dbReference type="NCBIfam" id="NF003456">
    <property type="entry name" value="PRK05057.1"/>
    <property type="match status" value="1"/>
</dbReference>
<comment type="similarity">
    <text evidence="6 21">Belongs to the sugar phosphate cyclases superfamily. Dehydroquinate synthase family.</text>
</comment>
<dbReference type="HAMAP" id="MF_00109">
    <property type="entry name" value="Shikimate_kinase"/>
    <property type="match status" value="1"/>
</dbReference>
<comment type="catalytic activity">
    <reaction evidence="1 21">
        <text>7-phospho-2-dehydro-3-deoxy-D-arabino-heptonate = 3-dehydroquinate + phosphate</text>
        <dbReference type="Rhea" id="RHEA:21968"/>
        <dbReference type="ChEBI" id="CHEBI:32364"/>
        <dbReference type="ChEBI" id="CHEBI:43474"/>
        <dbReference type="ChEBI" id="CHEBI:58394"/>
        <dbReference type="EC" id="4.2.3.4"/>
    </reaction>
</comment>
<evidence type="ECO:0000256" key="5">
    <source>
        <dbReference type="ARBA" id="ARBA00004842"/>
    </source>
</evidence>
<dbReference type="PANTHER" id="PTHR43622:SF7">
    <property type="entry name" value="3-DEHYDROQUINATE SYNTHASE, CHLOROPLASTIC"/>
    <property type="match status" value="1"/>
</dbReference>
<sequence length="600" mass="64578">MTGSIFLVGLMGAGKTTIGRALAKKLGKRFIDSDHEIEARTGASIPVIFEIEGEESFRRREAEVIRELSAQPDIVLATGGGAVLRAENRENLKKGGTVIYLRASINQILQRTGRDKNRPLLQTADPRRKLEELSRQREPLYRDVADFVVETNRPNVQFLVQTIISHLELSPKQADERPLAEENAVIIERASAAMVTGEDGHTVFAAASSTVIIHNAAAIDGASQDTRSMNPSAIATAAPITLEVDLGERSYPIIIGRGLLDDPALLPQFVKGKRAAIVTNDKVGPLYLEKLSSALRAAGKQVTEIVLPDGEEHKNWSSLMKIFDVLLAEKCDRKTTLVALGGGVIGDLTGFAAASYMRGVPFVQVPTTLLSQVDSSVGGKTGINHPLGKNMIGAFYQPQAVIADTGTLHTLPPRELAAGIAEVIKHGAIIDAPFFDWIEANVGQLVAKDDAALAYAIQRSCEIKADVVRQDEREGGLRAILNFGHTFGHAIENGLGYGQWLHGEAVGCGMVMAADLSHRLGYIDAAARERIRAVTAAAGLPVSAPDLGEQRWLELMEVDKKNEGGQIKFILIRPLGTPLITNAPQELLMQTLAACTDTGE</sequence>
<evidence type="ECO:0000256" key="11">
    <source>
        <dbReference type="ARBA" id="ARBA00022741"/>
    </source>
</evidence>
<evidence type="ECO:0000256" key="13">
    <source>
        <dbReference type="ARBA" id="ARBA00022840"/>
    </source>
</evidence>
<dbReference type="Pfam" id="PF24621">
    <property type="entry name" value="DHQS_C"/>
    <property type="match status" value="1"/>
</dbReference>
<comment type="caution">
    <text evidence="24">The sequence shown here is derived from an EMBL/GenBank/DDBJ whole genome shotgun (WGS) entry which is preliminary data.</text>
</comment>
<dbReference type="GO" id="GO:0009423">
    <property type="term" value="P:chorismate biosynthetic process"/>
    <property type="evidence" value="ECO:0007669"/>
    <property type="project" value="UniProtKB-UniRule"/>
</dbReference>
<keyword evidence="9 20" id="KW-0808">Transferase</keyword>
<dbReference type="PANTHER" id="PTHR43622">
    <property type="entry name" value="3-DEHYDROQUINATE SYNTHASE"/>
    <property type="match status" value="1"/>
</dbReference>
<dbReference type="Proteomes" id="UP000197596">
    <property type="component" value="Unassembled WGS sequence"/>
</dbReference>
<keyword evidence="14 21" id="KW-0520">NAD</keyword>
<feature type="binding site" evidence="21">
    <location>
        <begin position="343"/>
        <end position="347"/>
    </location>
    <ligand>
        <name>NAD(+)</name>
        <dbReference type="ChEBI" id="CHEBI:57540"/>
    </ligand>
</feature>
<feature type="domain" description="3-dehydroquinate synthase N-terminal" evidence="22">
    <location>
        <begin position="305"/>
        <end position="417"/>
    </location>
</feature>
<dbReference type="InterPro" id="IPR023000">
    <property type="entry name" value="Shikimate_kinase_CS"/>
</dbReference>
<evidence type="ECO:0000256" key="18">
    <source>
        <dbReference type="ARBA" id="ARBA00023285"/>
    </source>
</evidence>
<evidence type="ECO:0000256" key="15">
    <source>
        <dbReference type="ARBA" id="ARBA00023141"/>
    </source>
</evidence>
<dbReference type="CDD" id="cd08195">
    <property type="entry name" value="DHQS"/>
    <property type="match status" value="1"/>
</dbReference>
<evidence type="ECO:0000256" key="20">
    <source>
        <dbReference type="HAMAP-Rule" id="MF_00109"/>
    </source>
</evidence>
<comment type="cofactor">
    <cofactor evidence="20">
        <name>Mg(2+)</name>
        <dbReference type="ChEBI" id="CHEBI:18420"/>
    </cofactor>
    <text evidence="20">Binds 1 Mg(2+) ion per subunit.</text>
</comment>
<comment type="subunit">
    <text evidence="20">Monomer.</text>
</comment>
<feature type="binding site" evidence="21">
    <location>
        <position position="485"/>
    </location>
    <ligand>
        <name>Zn(2+)</name>
        <dbReference type="ChEBI" id="CHEBI:29105"/>
    </ligand>
</feature>
<evidence type="ECO:0000256" key="6">
    <source>
        <dbReference type="ARBA" id="ARBA00005412"/>
    </source>
</evidence>
<feature type="binding site" evidence="21">
    <location>
        <begin position="367"/>
        <end position="368"/>
    </location>
    <ligand>
        <name>NAD(+)</name>
        <dbReference type="ChEBI" id="CHEBI:57540"/>
    </ligand>
</feature>
<dbReference type="SUPFAM" id="SSF56796">
    <property type="entry name" value="Dehydroquinate synthase-like"/>
    <property type="match status" value="1"/>
</dbReference>
<accession>A0A246WNM7</accession>
<evidence type="ECO:0000256" key="7">
    <source>
        <dbReference type="ARBA" id="ARBA00022490"/>
    </source>
</evidence>
<dbReference type="Gene3D" id="1.20.1090.10">
    <property type="entry name" value="Dehydroquinate synthase-like - alpha domain"/>
    <property type="match status" value="1"/>
</dbReference>
<evidence type="ECO:0000256" key="12">
    <source>
        <dbReference type="ARBA" id="ARBA00022777"/>
    </source>
</evidence>
<dbReference type="PRINTS" id="PR01100">
    <property type="entry name" value="SHIKIMTKNASE"/>
</dbReference>
<comment type="function">
    <text evidence="3 21">Catalyzes the conversion of 3-deoxy-D-arabino-heptulosonate 7-phosphate (DAHP) to dehydroquinate (DHQ).</text>
</comment>
<keyword evidence="10 21" id="KW-0479">Metal-binding</keyword>
<protein>
    <recommendedName>
        <fullName evidence="20 21">Multifunctional fusion protein</fullName>
    </recommendedName>
    <domain>
        <recommendedName>
            <fullName evidence="20">Shikimate kinase</fullName>
            <shortName evidence="20">SK</shortName>
            <ecNumber evidence="20">2.7.1.71</ecNumber>
        </recommendedName>
    </domain>
    <domain>
        <recommendedName>
            <fullName evidence="21">3-dehydroquinate synthase</fullName>
            <shortName evidence="21">DHQS</shortName>
            <ecNumber evidence="21">4.2.3.4</ecNumber>
        </recommendedName>
    </domain>
</protein>
<dbReference type="CDD" id="cd00464">
    <property type="entry name" value="SK"/>
    <property type="match status" value="1"/>
</dbReference>
<feature type="binding site" evidence="21">
    <location>
        <begin position="407"/>
        <end position="410"/>
    </location>
    <ligand>
        <name>NAD(+)</name>
        <dbReference type="ChEBI" id="CHEBI:57540"/>
    </ligand>
</feature>
<comment type="cofactor">
    <cofactor evidence="21">
        <name>Co(2+)</name>
        <dbReference type="ChEBI" id="CHEBI:48828"/>
    </cofactor>
    <cofactor evidence="21">
        <name>Zn(2+)</name>
        <dbReference type="ChEBI" id="CHEBI:29105"/>
    </cofactor>
    <text evidence="21">Binds 1 divalent metal cation per subunit. Can use either Co(2+) or Zn(2+).</text>
</comment>
<dbReference type="Gene3D" id="3.40.50.1970">
    <property type="match status" value="1"/>
</dbReference>
<dbReference type="InterPro" id="IPR016037">
    <property type="entry name" value="DHQ_synth_AroB"/>
</dbReference>
<evidence type="ECO:0000259" key="22">
    <source>
        <dbReference type="Pfam" id="PF01761"/>
    </source>
</evidence>
<comment type="catalytic activity">
    <reaction evidence="19 20">
        <text>shikimate + ATP = 3-phosphoshikimate + ADP + H(+)</text>
        <dbReference type="Rhea" id="RHEA:13121"/>
        <dbReference type="ChEBI" id="CHEBI:15378"/>
        <dbReference type="ChEBI" id="CHEBI:30616"/>
        <dbReference type="ChEBI" id="CHEBI:36208"/>
        <dbReference type="ChEBI" id="CHEBI:145989"/>
        <dbReference type="ChEBI" id="CHEBI:456216"/>
        <dbReference type="EC" id="2.7.1.71"/>
    </reaction>
</comment>
<keyword evidence="11 21" id="KW-0547">Nucleotide-binding</keyword>
<feature type="binding site" evidence="20">
    <location>
        <position position="34"/>
    </location>
    <ligand>
        <name>substrate</name>
    </ligand>
</feature>
<comment type="pathway">
    <text evidence="5 20">Metabolic intermediate biosynthesis; chorismate biosynthesis; chorismate from D-erythrose 4-phosphate and phosphoenolpyruvate: step 5/7.</text>
</comment>
<organism evidence="24 25">
    <name type="scientific">Herbaspirillum robiniae</name>
    <dbReference type="NCBI Taxonomy" id="2014887"/>
    <lineage>
        <taxon>Bacteria</taxon>
        <taxon>Pseudomonadati</taxon>
        <taxon>Pseudomonadota</taxon>
        <taxon>Betaproteobacteria</taxon>
        <taxon>Burkholderiales</taxon>
        <taxon>Oxalobacteraceae</taxon>
        <taxon>Herbaspirillum</taxon>
    </lineage>
</organism>
<evidence type="ECO:0000259" key="23">
    <source>
        <dbReference type="Pfam" id="PF24621"/>
    </source>
</evidence>
<dbReference type="FunFam" id="3.40.50.1970:FF:000001">
    <property type="entry name" value="3-dehydroquinate synthase"/>
    <property type="match status" value="1"/>
</dbReference>
<dbReference type="GO" id="GO:0003856">
    <property type="term" value="F:3-dehydroquinate synthase activity"/>
    <property type="evidence" value="ECO:0007669"/>
    <property type="project" value="UniProtKB-UniRule"/>
</dbReference>
<dbReference type="GO" id="GO:0004765">
    <property type="term" value="F:shikimate kinase activity"/>
    <property type="evidence" value="ECO:0007669"/>
    <property type="project" value="UniProtKB-UniRule"/>
</dbReference>
<proteinExistence type="inferred from homology"/>
<dbReference type="Pfam" id="PF01761">
    <property type="entry name" value="DHQ_synthase"/>
    <property type="match status" value="1"/>
</dbReference>
<feature type="binding site" evidence="20">
    <location>
        <position position="58"/>
    </location>
    <ligand>
        <name>substrate</name>
    </ligand>
</feature>
<dbReference type="InterPro" id="IPR030960">
    <property type="entry name" value="DHQS/DOIS_N"/>
</dbReference>
<evidence type="ECO:0000256" key="3">
    <source>
        <dbReference type="ARBA" id="ARBA00003485"/>
    </source>
</evidence>
<keyword evidence="18 21" id="KW-0170">Cobalt</keyword>
<evidence type="ECO:0000256" key="4">
    <source>
        <dbReference type="ARBA" id="ARBA00004661"/>
    </source>
</evidence>
<feature type="domain" description="3-dehydroquinate synthase C-terminal" evidence="23">
    <location>
        <begin position="419"/>
        <end position="562"/>
    </location>
</feature>
<comment type="function">
    <text evidence="20">Catalyzes the specific phosphorylation of the 3-hydroxyl group of shikimic acid using ATP as a cosubstrate.</text>
</comment>
<dbReference type="EC" id="4.2.3.4" evidence="21"/>
<dbReference type="InterPro" id="IPR000623">
    <property type="entry name" value="Shikimate_kinase/TSH1"/>
</dbReference>
<dbReference type="HAMAP" id="MF_00110">
    <property type="entry name" value="DHQ_synthase"/>
    <property type="match status" value="1"/>
</dbReference>
<comment type="subcellular location">
    <subcellularLocation>
        <location evidence="21">Cytoplasm</location>
    </subcellularLocation>
</comment>
<keyword evidence="20" id="KW-0460">Magnesium</keyword>
<feature type="binding site" evidence="21">
    <location>
        <begin position="309"/>
        <end position="314"/>
    </location>
    <ligand>
        <name>NAD(+)</name>
        <dbReference type="ChEBI" id="CHEBI:57540"/>
    </ligand>
</feature>
<dbReference type="GO" id="GO:0009073">
    <property type="term" value="P:aromatic amino acid family biosynthetic process"/>
    <property type="evidence" value="ECO:0007669"/>
    <property type="project" value="UniProtKB-KW"/>
</dbReference>
<evidence type="ECO:0000256" key="2">
    <source>
        <dbReference type="ARBA" id="ARBA00001911"/>
    </source>
</evidence>
<comment type="pathway">
    <text evidence="4 21">Metabolic intermediate biosynthesis; chorismate biosynthesis; chorismate from D-erythrose 4-phosphate and phosphoenolpyruvate: step 2/7.</text>
</comment>
<evidence type="ECO:0000313" key="25">
    <source>
        <dbReference type="Proteomes" id="UP000197596"/>
    </source>
</evidence>